<keyword evidence="2 14" id="KW-0547">Nucleotide-binding</keyword>
<evidence type="ECO:0000256" key="3">
    <source>
        <dbReference type="ARBA" id="ARBA00022763"/>
    </source>
</evidence>
<evidence type="ECO:0000256" key="12">
    <source>
        <dbReference type="ARBA" id="ARBA00034808"/>
    </source>
</evidence>
<gene>
    <name evidence="18" type="ORF">HSB1_38400</name>
</gene>
<dbReference type="Pfam" id="PF00580">
    <property type="entry name" value="UvrD-helicase"/>
    <property type="match status" value="1"/>
</dbReference>
<dbReference type="InterPro" id="IPR038726">
    <property type="entry name" value="PDDEXK_AddAB-type"/>
</dbReference>
<keyword evidence="9" id="KW-0234">DNA repair</keyword>
<dbReference type="OrthoDB" id="203178at2157"/>
<evidence type="ECO:0000256" key="9">
    <source>
        <dbReference type="ARBA" id="ARBA00023204"/>
    </source>
</evidence>
<feature type="compositionally biased region" description="Basic and acidic residues" evidence="15">
    <location>
        <begin position="1"/>
        <end position="20"/>
    </location>
</feature>
<dbReference type="AlphaFoldDB" id="J2ZZF3"/>
<dbReference type="GO" id="GO:0043138">
    <property type="term" value="F:3'-5' DNA helicase activity"/>
    <property type="evidence" value="ECO:0007669"/>
    <property type="project" value="UniProtKB-EC"/>
</dbReference>
<comment type="catalytic activity">
    <reaction evidence="13">
        <text>ATP + H2O = ADP + phosphate + H(+)</text>
        <dbReference type="Rhea" id="RHEA:13065"/>
        <dbReference type="ChEBI" id="CHEBI:15377"/>
        <dbReference type="ChEBI" id="CHEBI:15378"/>
        <dbReference type="ChEBI" id="CHEBI:30616"/>
        <dbReference type="ChEBI" id="CHEBI:43474"/>
        <dbReference type="ChEBI" id="CHEBI:456216"/>
        <dbReference type="EC" id="5.6.2.4"/>
    </reaction>
</comment>
<feature type="compositionally biased region" description="Low complexity" evidence="15">
    <location>
        <begin position="936"/>
        <end position="950"/>
    </location>
</feature>
<evidence type="ECO:0000256" key="1">
    <source>
        <dbReference type="ARBA" id="ARBA00022722"/>
    </source>
</evidence>
<keyword evidence="5 14" id="KW-0347">Helicase</keyword>
<evidence type="ECO:0000259" key="17">
    <source>
        <dbReference type="PROSITE" id="PS51217"/>
    </source>
</evidence>
<dbReference type="PROSITE" id="PS51217">
    <property type="entry name" value="UVRD_HELICASE_CTER"/>
    <property type="match status" value="1"/>
</dbReference>
<dbReference type="PANTHER" id="PTHR11070">
    <property type="entry name" value="UVRD / RECB / PCRA DNA HELICASE FAMILY MEMBER"/>
    <property type="match status" value="1"/>
</dbReference>
<dbReference type="InterPro" id="IPR027417">
    <property type="entry name" value="P-loop_NTPase"/>
</dbReference>
<evidence type="ECO:0000256" key="5">
    <source>
        <dbReference type="ARBA" id="ARBA00022806"/>
    </source>
</evidence>
<evidence type="ECO:0000256" key="13">
    <source>
        <dbReference type="ARBA" id="ARBA00048988"/>
    </source>
</evidence>
<dbReference type="PANTHER" id="PTHR11070:SF2">
    <property type="entry name" value="ATP-DEPENDENT DNA HELICASE SRS2"/>
    <property type="match status" value="1"/>
</dbReference>
<dbReference type="InterPro" id="IPR000212">
    <property type="entry name" value="DNA_helicase_UvrD/REP"/>
</dbReference>
<evidence type="ECO:0000256" key="8">
    <source>
        <dbReference type="ARBA" id="ARBA00023125"/>
    </source>
</evidence>
<protein>
    <recommendedName>
        <fullName evidence="12">DNA 3'-5' helicase</fullName>
        <ecNumber evidence="12">5.6.2.4</ecNumber>
    </recommendedName>
</protein>
<feature type="region of interest" description="Disordered" evidence="15">
    <location>
        <begin position="936"/>
        <end position="958"/>
    </location>
</feature>
<evidence type="ECO:0000313" key="18">
    <source>
        <dbReference type="EMBL" id="EJN58423.1"/>
    </source>
</evidence>
<evidence type="ECO:0000256" key="15">
    <source>
        <dbReference type="SAM" id="MobiDB-lite"/>
    </source>
</evidence>
<dbReference type="GO" id="GO:0005524">
    <property type="term" value="F:ATP binding"/>
    <property type="evidence" value="ECO:0007669"/>
    <property type="project" value="UniProtKB-UniRule"/>
</dbReference>
<keyword evidence="4 14" id="KW-0378">Hydrolase</keyword>
<comment type="caution">
    <text evidence="18">The sequence shown here is derived from an EMBL/GenBank/DDBJ whole genome shotgun (WGS) entry which is preliminary data.</text>
</comment>
<organism evidence="18 19">
    <name type="scientific">Halogranum salarium B-1</name>
    <dbReference type="NCBI Taxonomy" id="1210908"/>
    <lineage>
        <taxon>Archaea</taxon>
        <taxon>Methanobacteriati</taxon>
        <taxon>Methanobacteriota</taxon>
        <taxon>Stenosarchaea group</taxon>
        <taxon>Halobacteria</taxon>
        <taxon>Halobacteriales</taxon>
        <taxon>Haloferacaceae</taxon>
    </lineage>
</organism>
<dbReference type="Proteomes" id="UP000007813">
    <property type="component" value="Unassembled WGS sequence"/>
</dbReference>
<sequence>MTEDQARAENRDRDGDRTSGDESSSEASTPFVQLDGAQRSIRDAFFAHGSGLFALESDPGTGKSTTSEHVAAEFLARAHAEGVDAPEETLAFVSFTRDAAAAIGPGIADALETIARDPTRDVTLSVETARELGRRVQRATNVGTVDSVVGSVFATLATEVGFEEPPVVSDGAGLRSIRATCLHRLRTEDQYADSLDRLDEAYPGGEHRDDVGDLLRNAQLACRERRLSVTAFRTRLEAVVDETYPGGAPDSFADVRDAVEQFVSADVAETFAEGLSAERTSAEAVVSADRTLYEAWTTAVDDLCTVLERYVELYDETTRREGVVSHLDVSHWVAEFFTRDEYAGVFRERLRARHTDRLSAVVVDEAQDVSAVQHAALSGLVDDEMRVLLVGDYKQCIFLWRNALPGLFRDAIESGRYFGIDWDVHVVEHEKRTRRCRPGVAAAVDTVFADVFTDPARGGDDATGRSYTPLEPTREATADPNVHVAAVTTPAEPGRRKYVTPDSGVGEATALARCLADGLADGSFADPDDGEDGPAVTVLFSRRRNVDAFASAFEREGLVVGDATDLLFEYPLVELVTAVCVWLADPTDDALRTLASDPVFEETSLTGLFELCSWSVPAVADVDADGRPVVEFVHALDRLLERRPRFVTQSPVTVVETVVDELDLWRDPLDSTDDSTRRVTALDALLSHVEQSSRPDSGDSSTPSLVELAAELSQRREDPRSGGTLPVVDEDDCDVVCRTIHSMKGAEADVVALGDIGGHIATYGPHTDTLATLGTHLALAPPTCDGADVPAVPGFEHGLFAVDRDPWDYDAGLRWATQRWADDERLAGSPPLRRLSHANRAERWRLLYVALTRARNHLVLPLPTHREDPDPRDRWVDTLREALQFDETRTDSYRCPTPTGESFAVRVHHRGGRPVESDGTTAAPTPFVATTGVAGAGVESTRTTAASSPSSERRDRRTWTPRFVNPSTLYPLLTDPDEHLLDYLQRRPLHTEHDGVDDGLPLTFETMGPEDVGDVGHAVLATAIRERVTTETLEQCSGPLARTLRYALADRAGRISADERSRLQRFVADDVCPQFAASPLWERLQDAQAVYVEEPVDTLVRVDGLDRELQGVADVLSVDATGTWHVDEVKLVLQSSSSETQKRYRLQAQVYAWAVSKQVASETVVPTITQLGVETRTETVEWDESDVLDRFGELP</sequence>
<feature type="compositionally biased region" description="Polar residues" evidence="15">
    <location>
        <begin position="21"/>
        <end position="31"/>
    </location>
</feature>
<feature type="region of interest" description="Disordered" evidence="15">
    <location>
        <begin position="1"/>
        <end position="33"/>
    </location>
</feature>
<feature type="domain" description="UvrD-like helicase C-terminal" evidence="17">
    <location>
        <begin position="465"/>
        <end position="745"/>
    </location>
</feature>
<keyword evidence="10" id="KW-0413">Isomerase</keyword>
<evidence type="ECO:0000256" key="11">
    <source>
        <dbReference type="ARBA" id="ARBA00034617"/>
    </source>
</evidence>
<dbReference type="InterPro" id="IPR014017">
    <property type="entry name" value="DNA_helicase_UvrD-like_C"/>
</dbReference>
<dbReference type="InterPro" id="IPR014016">
    <property type="entry name" value="UvrD-like_ATP-bd"/>
</dbReference>
<dbReference type="Gene3D" id="3.90.320.10">
    <property type="match status" value="1"/>
</dbReference>
<dbReference type="EC" id="5.6.2.4" evidence="12"/>
<dbReference type="GO" id="GO:0003677">
    <property type="term" value="F:DNA binding"/>
    <property type="evidence" value="ECO:0007669"/>
    <property type="project" value="UniProtKB-KW"/>
</dbReference>
<keyword evidence="6" id="KW-0269">Exonuclease</keyword>
<evidence type="ECO:0000313" key="19">
    <source>
        <dbReference type="Proteomes" id="UP000007813"/>
    </source>
</evidence>
<accession>J2ZZF3</accession>
<evidence type="ECO:0000256" key="10">
    <source>
        <dbReference type="ARBA" id="ARBA00023235"/>
    </source>
</evidence>
<evidence type="ECO:0000256" key="7">
    <source>
        <dbReference type="ARBA" id="ARBA00022840"/>
    </source>
</evidence>
<keyword evidence="3" id="KW-0227">DNA damage</keyword>
<reference evidence="18 19" key="1">
    <citation type="journal article" date="2012" name="J. Bacteriol.">
        <title>Draft Genome Sequence of the Extremely Halophilic Archaeon Halogranum salarium B-1T.</title>
        <authorList>
            <person name="Kim K.K."/>
            <person name="Lee K.C."/>
            <person name="Lee J.S."/>
        </authorList>
    </citation>
    <scope>NUCLEOTIDE SEQUENCE [LARGE SCALE GENOMIC DNA]</scope>
    <source>
        <strain evidence="18 19">B-1</strain>
    </source>
</reference>
<dbReference type="eggNOG" id="arCOG00802">
    <property type="taxonomic scope" value="Archaea"/>
</dbReference>
<feature type="binding site" evidence="14">
    <location>
        <begin position="57"/>
        <end position="64"/>
    </location>
    <ligand>
        <name>ATP</name>
        <dbReference type="ChEBI" id="CHEBI:30616"/>
    </ligand>
</feature>
<evidence type="ECO:0000259" key="16">
    <source>
        <dbReference type="PROSITE" id="PS51198"/>
    </source>
</evidence>
<proteinExistence type="predicted"/>
<evidence type="ECO:0000256" key="14">
    <source>
        <dbReference type="PROSITE-ProRule" id="PRU00560"/>
    </source>
</evidence>
<evidence type="ECO:0000256" key="6">
    <source>
        <dbReference type="ARBA" id="ARBA00022839"/>
    </source>
</evidence>
<dbReference type="Pfam" id="PF12705">
    <property type="entry name" value="PDDEXK_1"/>
    <property type="match status" value="1"/>
</dbReference>
<keyword evidence="8" id="KW-0238">DNA-binding</keyword>
<dbReference type="SUPFAM" id="SSF52540">
    <property type="entry name" value="P-loop containing nucleoside triphosphate hydrolases"/>
    <property type="match status" value="1"/>
</dbReference>
<dbReference type="InterPro" id="IPR011604">
    <property type="entry name" value="PDDEXK-like_dom_sf"/>
</dbReference>
<dbReference type="RefSeq" id="WP_009733229.1">
    <property type="nucleotide sequence ID" value="NZ_ALJD01000009.1"/>
</dbReference>
<feature type="domain" description="UvrD-like helicase ATP-binding" evidence="16">
    <location>
        <begin position="36"/>
        <end position="434"/>
    </location>
</feature>
<dbReference type="Gene3D" id="3.40.50.300">
    <property type="entry name" value="P-loop containing nucleotide triphosphate hydrolases"/>
    <property type="match status" value="3"/>
</dbReference>
<dbReference type="EMBL" id="ALJD01000009">
    <property type="protein sequence ID" value="EJN58423.1"/>
    <property type="molecule type" value="Genomic_DNA"/>
</dbReference>
<evidence type="ECO:0000256" key="4">
    <source>
        <dbReference type="ARBA" id="ARBA00022801"/>
    </source>
</evidence>
<evidence type="ECO:0000256" key="2">
    <source>
        <dbReference type="ARBA" id="ARBA00022741"/>
    </source>
</evidence>
<comment type="catalytic activity">
    <reaction evidence="11">
        <text>Couples ATP hydrolysis with the unwinding of duplex DNA by translocating in the 3'-5' direction.</text>
        <dbReference type="EC" id="5.6.2.4"/>
    </reaction>
</comment>
<name>J2ZZF3_9EURY</name>
<dbReference type="GO" id="GO:0000725">
    <property type="term" value="P:recombinational repair"/>
    <property type="evidence" value="ECO:0007669"/>
    <property type="project" value="TreeGrafter"/>
</dbReference>
<dbReference type="GO" id="GO:0004527">
    <property type="term" value="F:exonuclease activity"/>
    <property type="evidence" value="ECO:0007669"/>
    <property type="project" value="UniProtKB-KW"/>
</dbReference>
<dbReference type="PROSITE" id="PS51198">
    <property type="entry name" value="UVRD_HELICASE_ATP_BIND"/>
    <property type="match status" value="1"/>
</dbReference>
<keyword evidence="7 14" id="KW-0067">ATP-binding</keyword>
<keyword evidence="1" id="KW-0540">Nuclease</keyword>